<keyword evidence="5 9" id="KW-0812">Transmembrane</keyword>
<keyword evidence="12" id="KW-1185">Reference proteome</keyword>
<dbReference type="GO" id="GO:0022857">
    <property type="term" value="F:transmembrane transporter activity"/>
    <property type="evidence" value="ECO:0007669"/>
    <property type="project" value="InterPro"/>
</dbReference>
<gene>
    <name evidence="11" type="ORF">HNR32_001005</name>
</gene>
<dbReference type="InterPro" id="IPR000515">
    <property type="entry name" value="MetI-like"/>
</dbReference>
<dbReference type="PROSITE" id="PS50928">
    <property type="entry name" value="ABC_TM1"/>
    <property type="match status" value="1"/>
</dbReference>
<dbReference type="InterPro" id="IPR035906">
    <property type="entry name" value="MetI-like_sf"/>
</dbReference>
<organism evidence="11 12">
    <name type="scientific">Pectinatus brassicae</name>
    <dbReference type="NCBI Taxonomy" id="862415"/>
    <lineage>
        <taxon>Bacteria</taxon>
        <taxon>Bacillati</taxon>
        <taxon>Bacillota</taxon>
        <taxon>Negativicutes</taxon>
        <taxon>Selenomonadales</taxon>
        <taxon>Selenomonadaceae</taxon>
        <taxon>Pectinatus</taxon>
    </lineage>
</organism>
<dbReference type="GO" id="GO:0043190">
    <property type="term" value="C:ATP-binding cassette (ABC) transporter complex"/>
    <property type="evidence" value="ECO:0007669"/>
    <property type="project" value="InterPro"/>
</dbReference>
<dbReference type="EMBL" id="JACHFH010000009">
    <property type="protein sequence ID" value="MBB5335871.1"/>
    <property type="molecule type" value="Genomic_DNA"/>
</dbReference>
<dbReference type="SUPFAM" id="SSF161098">
    <property type="entry name" value="MetI-like"/>
    <property type="match status" value="1"/>
</dbReference>
<dbReference type="Pfam" id="PF00528">
    <property type="entry name" value="BPD_transp_1"/>
    <property type="match status" value="1"/>
</dbReference>
<evidence type="ECO:0000259" key="10">
    <source>
        <dbReference type="PROSITE" id="PS50928"/>
    </source>
</evidence>
<keyword evidence="7 9" id="KW-1133">Transmembrane helix</keyword>
<evidence type="ECO:0000256" key="2">
    <source>
        <dbReference type="ARBA" id="ARBA00010072"/>
    </source>
</evidence>
<dbReference type="InterPro" id="IPR043429">
    <property type="entry name" value="ArtM/GltK/GlnP/TcyL/YhdX-like"/>
</dbReference>
<evidence type="ECO:0000313" key="11">
    <source>
        <dbReference type="EMBL" id="MBB5335871.1"/>
    </source>
</evidence>
<feature type="domain" description="ABC transmembrane type-1" evidence="10">
    <location>
        <begin position="26"/>
        <end position="214"/>
    </location>
</feature>
<feature type="transmembrane region" description="Helical" evidence="9">
    <location>
        <begin position="32"/>
        <end position="53"/>
    </location>
</feature>
<proteinExistence type="inferred from homology"/>
<accession>A0A840UDS4</accession>
<evidence type="ECO:0000256" key="5">
    <source>
        <dbReference type="ARBA" id="ARBA00022692"/>
    </source>
</evidence>
<feature type="transmembrane region" description="Helical" evidence="9">
    <location>
        <begin position="90"/>
        <end position="114"/>
    </location>
</feature>
<dbReference type="PANTHER" id="PTHR30614">
    <property type="entry name" value="MEMBRANE COMPONENT OF AMINO ACID ABC TRANSPORTER"/>
    <property type="match status" value="1"/>
</dbReference>
<comment type="similarity">
    <text evidence="2">Belongs to the binding-protein-dependent transport system permease family. HisMQ subfamily.</text>
</comment>
<evidence type="ECO:0000256" key="9">
    <source>
        <dbReference type="RuleBase" id="RU363032"/>
    </source>
</evidence>
<name>A0A840UDS4_9FIRM</name>
<sequence length="223" mass="24647">MDVNNPFALYKWQALFDARDIFIGGLITTLEVTIGALVLSILLGIIFGIAGVFPNKIIRVINRIYVEFFQNTPLVIQVIFIYNALPHLHIMLPVLLIGILGVGLYTGAYMAEVVRGGIMAVPKGQLEAAVSQGFSYWQAMWYIVLPQAKKVMLPAMANQTINLVKNTSVLAMIAGGDLMYQADSWSGSNMYYGPAYFVSGCCYWIICFALSKYINKLEKKAGV</sequence>
<dbReference type="RefSeq" id="WP_183860269.1">
    <property type="nucleotide sequence ID" value="NZ_JACHFH010000009.1"/>
</dbReference>
<dbReference type="InterPro" id="IPR010065">
    <property type="entry name" value="AA_ABC_transptr_permease_3TM"/>
</dbReference>
<comment type="caution">
    <text evidence="11">The sequence shown here is derived from an EMBL/GenBank/DDBJ whole genome shotgun (WGS) entry which is preliminary data.</text>
</comment>
<evidence type="ECO:0000256" key="6">
    <source>
        <dbReference type="ARBA" id="ARBA00022970"/>
    </source>
</evidence>
<evidence type="ECO:0000256" key="3">
    <source>
        <dbReference type="ARBA" id="ARBA00022448"/>
    </source>
</evidence>
<dbReference type="NCBIfam" id="TIGR01726">
    <property type="entry name" value="HEQRo_perm_3TM"/>
    <property type="match status" value="1"/>
</dbReference>
<evidence type="ECO:0000256" key="1">
    <source>
        <dbReference type="ARBA" id="ARBA00004651"/>
    </source>
</evidence>
<evidence type="ECO:0000313" key="12">
    <source>
        <dbReference type="Proteomes" id="UP000559117"/>
    </source>
</evidence>
<evidence type="ECO:0000256" key="7">
    <source>
        <dbReference type="ARBA" id="ARBA00022989"/>
    </source>
</evidence>
<dbReference type="Gene3D" id="1.10.3720.10">
    <property type="entry name" value="MetI-like"/>
    <property type="match status" value="1"/>
</dbReference>
<keyword evidence="4" id="KW-1003">Cell membrane</keyword>
<evidence type="ECO:0000256" key="8">
    <source>
        <dbReference type="ARBA" id="ARBA00023136"/>
    </source>
</evidence>
<keyword evidence="8 9" id="KW-0472">Membrane</keyword>
<keyword evidence="3 9" id="KW-0813">Transport</keyword>
<comment type="subcellular location">
    <subcellularLocation>
        <location evidence="1 9">Cell membrane</location>
        <topology evidence="1 9">Multi-pass membrane protein</topology>
    </subcellularLocation>
</comment>
<reference evidence="11 12" key="1">
    <citation type="submission" date="2020-08" db="EMBL/GenBank/DDBJ databases">
        <title>Genomic Encyclopedia of Type Strains, Phase IV (KMG-IV): sequencing the most valuable type-strain genomes for metagenomic binning, comparative biology and taxonomic classification.</title>
        <authorList>
            <person name="Goeker M."/>
        </authorList>
    </citation>
    <scope>NUCLEOTIDE SEQUENCE [LARGE SCALE GENOMIC DNA]</scope>
    <source>
        <strain evidence="11 12">DSM 24661</strain>
    </source>
</reference>
<protein>
    <submittedName>
        <fullName evidence="11">Putative glutamine transport system permease protein</fullName>
    </submittedName>
</protein>
<feature type="transmembrane region" description="Helical" evidence="9">
    <location>
        <begin position="191"/>
        <end position="210"/>
    </location>
</feature>
<dbReference type="CDD" id="cd06261">
    <property type="entry name" value="TM_PBP2"/>
    <property type="match status" value="1"/>
</dbReference>
<dbReference type="AlphaFoldDB" id="A0A840UDS4"/>
<dbReference type="GO" id="GO:0006865">
    <property type="term" value="P:amino acid transport"/>
    <property type="evidence" value="ECO:0007669"/>
    <property type="project" value="UniProtKB-KW"/>
</dbReference>
<evidence type="ECO:0000256" key="4">
    <source>
        <dbReference type="ARBA" id="ARBA00022475"/>
    </source>
</evidence>
<dbReference type="PANTHER" id="PTHR30614:SF20">
    <property type="entry name" value="GLUTAMINE TRANSPORT SYSTEM PERMEASE PROTEIN GLNP"/>
    <property type="match status" value="1"/>
</dbReference>
<keyword evidence="6" id="KW-0029">Amino-acid transport</keyword>
<dbReference type="Proteomes" id="UP000559117">
    <property type="component" value="Unassembled WGS sequence"/>
</dbReference>